<reference evidence="1 2" key="1">
    <citation type="submission" date="2021-02" db="EMBL/GenBank/DDBJ databases">
        <authorList>
            <person name="Vanwijnsberghe S."/>
        </authorList>
    </citation>
    <scope>NUCLEOTIDE SEQUENCE [LARGE SCALE GENOMIC DNA]</scope>
    <source>
        <strain evidence="1 2">R-69776</strain>
    </source>
</reference>
<dbReference type="Proteomes" id="UP000673821">
    <property type="component" value="Unassembled WGS sequence"/>
</dbReference>
<gene>
    <name evidence="1" type="ORF">R69776_01634</name>
</gene>
<proteinExistence type="predicted"/>
<keyword evidence="2" id="KW-1185">Reference proteome</keyword>
<comment type="caution">
    <text evidence="1">The sequence shown here is derived from an EMBL/GenBank/DDBJ whole genome shotgun (WGS) entry which is preliminary data.</text>
</comment>
<sequence>MNPPQVVATPTSWLAVDRSSQVHGCYFGQQIKVPVWSTAMVGADKKIVVDTGIHDPAWVSVRAGAGGAARTRAEGIRGLERR</sequence>
<evidence type="ECO:0000313" key="1">
    <source>
        <dbReference type="EMBL" id="CAE6723240.1"/>
    </source>
</evidence>
<name>A0ABM8QYG0_9BURK</name>
<dbReference type="EMBL" id="CAJNBH010000004">
    <property type="protein sequence ID" value="CAE6723240.1"/>
    <property type="molecule type" value="Genomic_DNA"/>
</dbReference>
<protein>
    <submittedName>
        <fullName evidence="1">Uncharacterized protein</fullName>
    </submittedName>
</protein>
<organism evidence="1 2">
    <name type="scientific">Paraburkholderia nemoris</name>
    <dbReference type="NCBI Taxonomy" id="2793076"/>
    <lineage>
        <taxon>Bacteria</taxon>
        <taxon>Pseudomonadati</taxon>
        <taxon>Pseudomonadota</taxon>
        <taxon>Betaproteobacteria</taxon>
        <taxon>Burkholderiales</taxon>
        <taxon>Burkholderiaceae</taxon>
        <taxon>Paraburkholderia</taxon>
    </lineage>
</organism>
<evidence type="ECO:0000313" key="2">
    <source>
        <dbReference type="Proteomes" id="UP000673821"/>
    </source>
</evidence>
<accession>A0ABM8QYG0</accession>